<accession>A0A7I4YER0</accession>
<dbReference type="SUPFAM" id="SSF56219">
    <property type="entry name" value="DNase I-like"/>
    <property type="match status" value="1"/>
</dbReference>
<dbReference type="OMA" id="AFPAMCK"/>
<feature type="compositionally biased region" description="Basic and acidic residues" evidence="1">
    <location>
        <begin position="1"/>
        <end position="13"/>
    </location>
</feature>
<evidence type="ECO:0000256" key="1">
    <source>
        <dbReference type="SAM" id="MobiDB-lite"/>
    </source>
</evidence>
<dbReference type="GO" id="GO:0008311">
    <property type="term" value="F:double-stranded DNA 3'-5' DNA exonuclease activity"/>
    <property type="evidence" value="ECO:0007669"/>
    <property type="project" value="InterPro"/>
</dbReference>
<dbReference type="AlphaFoldDB" id="A0A7I4YER0"/>
<dbReference type="Proteomes" id="UP000025227">
    <property type="component" value="Unplaced"/>
</dbReference>
<proteinExistence type="predicted"/>
<evidence type="ECO:0000259" key="2">
    <source>
        <dbReference type="Pfam" id="PF03372"/>
    </source>
</evidence>
<evidence type="ECO:0000313" key="3">
    <source>
        <dbReference type="Proteomes" id="UP000025227"/>
    </source>
</evidence>
<feature type="region of interest" description="Disordered" evidence="1">
    <location>
        <begin position="1"/>
        <end position="43"/>
    </location>
</feature>
<dbReference type="Pfam" id="PF03372">
    <property type="entry name" value="Exo_endo_phos"/>
    <property type="match status" value="1"/>
</dbReference>
<organism evidence="3 4">
    <name type="scientific">Haemonchus contortus</name>
    <name type="common">Barber pole worm</name>
    <dbReference type="NCBI Taxonomy" id="6289"/>
    <lineage>
        <taxon>Eukaryota</taxon>
        <taxon>Metazoa</taxon>
        <taxon>Ecdysozoa</taxon>
        <taxon>Nematoda</taxon>
        <taxon>Chromadorea</taxon>
        <taxon>Rhabditida</taxon>
        <taxon>Rhabditina</taxon>
        <taxon>Rhabditomorpha</taxon>
        <taxon>Strongyloidea</taxon>
        <taxon>Trichostrongylidae</taxon>
        <taxon>Haemonchus</taxon>
    </lineage>
</organism>
<evidence type="ECO:0000313" key="4">
    <source>
        <dbReference type="WBParaSite" id="HCON_00082050-00001"/>
    </source>
</evidence>
<reference evidence="4" key="1">
    <citation type="submission" date="2020-12" db="UniProtKB">
        <authorList>
            <consortium name="WormBaseParasite"/>
        </authorList>
    </citation>
    <scope>IDENTIFICATION</scope>
    <source>
        <strain evidence="4">MHco3</strain>
    </source>
</reference>
<dbReference type="OrthoDB" id="410381at2759"/>
<dbReference type="InterPro" id="IPR005135">
    <property type="entry name" value="Endo/exonuclease/phosphatase"/>
</dbReference>
<keyword evidence="3" id="KW-1185">Reference proteome</keyword>
<dbReference type="CDD" id="cd09076">
    <property type="entry name" value="L1-EN"/>
    <property type="match status" value="1"/>
</dbReference>
<dbReference type="Gene3D" id="3.60.10.10">
    <property type="entry name" value="Endonuclease/exonuclease/phosphatase"/>
    <property type="match status" value="1"/>
</dbReference>
<dbReference type="WBParaSite" id="HCON_00082050-00001">
    <property type="protein sequence ID" value="HCON_00082050-00001"/>
    <property type="gene ID" value="HCON_00082050"/>
</dbReference>
<sequence>MSEVSKSIRDKARTSPGSGAQGPRLNSVDSMRGLPSSERPRPKKLVRIGTLNVGSLTGKSREVADLMKRRNIQVLCLQETRWKGAKATEIGEGVKLFYNGEDTKRNGVAVAVADSLKDSVSAVNRVGSRIISVRIDTKEGNWTIISVYAPQAGCPIYEKDEFYLSLDETIRSVPEGDYLTIAGDLNGHVGSERRGLERVHGVCSTFFAKKKSQKVTYSSGGKETEIDHVLVRRSSLKTVKDIKVLPGEDLAPQHRPLLADIAIDLPKKSRTRTERRIRWWKLHQSEREHLKEKILEAGLPNPEGPIQQTWSNAVERFLPCPLGNHLEFPPAFPAMCKGNAGGNSRQKKSAYKRWQKTRAPEDLAAYRTYKRLAKAAVAKAKNTEMDALYEKLDSREGEKFVFRLEKARDRATQDIGVVKSVRNSEGAILREPDEVRHR</sequence>
<protein>
    <submittedName>
        <fullName evidence="4">Endo/exonuclease/phosphatase domain-containing protein</fullName>
    </submittedName>
</protein>
<dbReference type="InterPro" id="IPR036691">
    <property type="entry name" value="Endo/exonu/phosph_ase_sf"/>
</dbReference>
<dbReference type="InterPro" id="IPR037493">
    <property type="entry name" value="ExoIII-like"/>
</dbReference>
<dbReference type="GO" id="GO:0006281">
    <property type="term" value="P:DNA repair"/>
    <property type="evidence" value="ECO:0007669"/>
    <property type="project" value="InterPro"/>
</dbReference>
<dbReference type="PANTHER" id="PTHR43250">
    <property type="entry name" value="EXODEOXYRIBONUCLEASE III"/>
    <property type="match status" value="1"/>
</dbReference>
<name>A0A7I4YER0_HAECO</name>
<feature type="domain" description="Endonuclease/exonuclease/phosphatase" evidence="2">
    <location>
        <begin position="49"/>
        <end position="240"/>
    </location>
</feature>
<dbReference type="PANTHER" id="PTHR43250:SF2">
    <property type="entry name" value="EXODEOXYRIBONUCLEASE III"/>
    <property type="match status" value="1"/>
</dbReference>